<dbReference type="EMBL" id="BCSY01000029">
    <property type="protein sequence ID" value="GAS94092.1"/>
    <property type="molecule type" value="Genomic_DNA"/>
</dbReference>
<protein>
    <recommendedName>
        <fullName evidence="1">DUF6841 domain-containing protein</fullName>
    </recommendedName>
</protein>
<proteinExistence type="predicted"/>
<evidence type="ECO:0000259" key="1">
    <source>
        <dbReference type="Pfam" id="PF20795"/>
    </source>
</evidence>
<dbReference type="STRING" id="228230.RMCC_1058"/>
<dbReference type="AlphaFoldDB" id="A0A100W9E7"/>
<reference evidence="3" key="1">
    <citation type="journal article" date="2016" name="Genome Announc.">
        <title>Draft Genome Sequences of Five Rapidly Growing Mycobacterium Species, M. thermoresistibile, M. fortuitum subsp. acetamidolyticum, M. canariasense, M. brisbanense, and M. novocastrense.</title>
        <authorList>
            <person name="Katahira K."/>
            <person name="Ogura Y."/>
            <person name="Gotoh Y."/>
            <person name="Hayashi T."/>
        </authorList>
    </citation>
    <scope>NUCLEOTIDE SEQUENCE [LARGE SCALE GENOMIC DNA]</scope>
    <source>
        <strain evidence="3">JCM15298</strain>
    </source>
</reference>
<organism evidence="2 3">
    <name type="scientific">Mycolicibacterium canariasense</name>
    <name type="common">Mycobacterium canariasense</name>
    <dbReference type="NCBI Taxonomy" id="228230"/>
    <lineage>
        <taxon>Bacteria</taxon>
        <taxon>Bacillati</taxon>
        <taxon>Actinomycetota</taxon>
        <taxon>Actinomycetes</taxon>
        <taxon>Mycobacteriales</taxon>
        <taxon>Mycobacteriaceae</taxon>
        <taxon>Mycolicibacterium</taxon>
    </lineage>
</organism>
<evidence type="ECO:0000313" key="2">
    <source>
        <dbReference type="EMBL" id="GAS94092.1"/>
    </source>
</evidence>
<keyword evidence="3" id="KW-1185">Reference proteome</keyword>
<dbReference type="InterPro" id="IPR049219">
    <property type="entry name" value="DUF6841"/>
</dbReference>
<comment type="caution">
    <text evidence="2">The sequence shown here is derived from an EMBL/GenBank/DDBJ whole genome shotgun (WGS) entry which is preliminary data.</text>
</comment>
<accession>A0A100W9E7</accession>
<evidence type="ECO:0000313" key="3">
    <source>
        <dbReference type="Proteomes" id="UP000069443"/>
    </source>
</evidence>
<dbReference type="OrthoDB" id="4721368at2"/>
<reference evidence="3" key="2">
    <citation type="submission" date="2016-02" db="EMBL/GenBank/DDBJ databases">
        <title>Draft genome sequence of five rapidly growing Mycobacterium species.</title>
        <authorList>
            <person name="Katahira K."/>
            <person name="Gotou Y."/>
            <person name="Iida K."/>
            <person name="Ogura Y."/>
            <person name="Hayashi T."/>
        </authorList>
    </citation>
    <scope>NUCLEOTIDE SEQUENCE [LARGE SCALE GENOMIC DNA]</scope>
    <source>
        <strain evidence="3">JCM15298</strain>
    </source>
</reference>
<gene>
    <name evidence="2" type="ORF">RMCC_1058</name>
</gene>
<name>A0A100W9E7_MYCCR</name>
<sequence>MALDSAAVRRWFDDYLEVFAAAVRGEREMSELLGRYAVPLVITTDDGVVTLTTADQVASVIQGQVDGLRAQRYHHSSLLNAEVSLLNASSALYRGAFVRHDGTGAELGRVAVTYLVADGSDDVQIAVLASHGD</sequence>
<dbReference type="RefSeq" id="WP_062655412.1">
    <property type="nucleotide sequence ID" value="NZ_BCSY01000029.1"/>
</dbReference>
<feature type="domain" description="DUF6841" evidence="1">
    <location>
        <begin position="7"/>
        <end position="131"/>
    </location>
</feature>
<dbReference type="Proteomes" id="UP000069443">
    <property type="component" value="Unassembled WGS sequence"/>
</dbReference>
<dbReference type="Pfam" id="PF20795">
    <property type="entry name" value="DUF6841"/>
    <property type="match status" value="1"/>
</dbReference>